<sequence length="158" mass="18339">MAAKKENSNNKLVAQNRRARFDYFLLETFEAGLALRGTEVKSLREGKGNIQESYAEPKNGEVWLINAYIPEYQSKMPFGHEERRPRKLLLHKREITKMSDAVNKKGTTLVPVKIYFNDRGIAKLELAIAEGKRKADKRDAIKERDWQRDKARILRDHG</sequence>
<dbReference type="EMBL" id="JPWH01000003">
    <property type="protein sequence ID" value="RCK52573.1"/>
    <property type="molecule type" value="Genomic_DNA"/>
</dbReference>
<dbReference type="SUPFAM" id="SSF74982">
    <property type="entry name" value="Small protein B (SmpB)"/>
    <property type="match status" value="1"/>
</dbReference>
<accession>A0A367XFX7</accession>
<evidence type="ECO:0000256" key="3">
    <source>
        <dbReference type="HAMAP-Rule" id="MF_00023"/>
    </source>
</evidence>
<dbReference type="GO" id="GO:0070929">
    <property type="term" value="P:trans-translation"/>
    <property type="evidence" value="ECO:0007669"/>
    <property type="project" value="UniProtKB-UniRule"/>
</dbReference>
<comment type="function">
    <text evidence="3">Required for rescue of stalled ribosomes mediated by trans-translation. Binds to transfer-messenger RNA (tmRNA), required for stable association of tmRNA with ribosomes. tmRNA and SmpB together mimic tRNA shape, replacing the anticodon stem-loop with SmpB. tmRNA is encoded by the ssrA gene; the 2 termini fold to resemble tRNA(Ala) and it encodes a 'tag peptide', a short internal open reading frame. During trans-translation Ala-aminoacylated tmRNA acts like a tRNA, entering the A-site of stalled ribosomes, displacing the stalled mRNA. The ribosome then switches to translate the ORF on the tmRNA; the nascent peptide is terminated with the 'tag peptide' encoded by the tmRNA and targeted for degradation. The ribosome is freed to recommence translation, which seems to be the essential function of trans-translation.</text>
</comment>
<dbReference type="InterPro" id="IPR000037">
    <property type="entry name" value="SsrA-bd_prot"/>
</dbReference>
<dbReference type="PANTHER" id="PTHR30308">
    <property type="entry name" value="TMRNA-BINDING COMPONENT OF TRANS-TRANSLATION TAGGING COMPLEX"/>
    <property type="match status" value="1"/>
</dbReference>
<dbReference type="GO" id="GO:0005829">
    <property type="term" value="C:cytosol"/>
    <property type="evidence" value="ECO:0007669"/>
    <property type="project" value="TreeGrafter"/>
</dbReference>
<dbReference type="Gene3D" id="2.40.280.10">
    <property type="match status" value="1"/>
</dbReference>
<dbReference type="AlphaFoldDB" id="A0A367XFX7"/>
<dbReference type="CDD" id="cd09294">
    <property type="entry name" value="SmpB"/>
    <property type="match status" value="1"/>
</dbReference>
<keyword evidence="2 3" id="KW-0694">RNA-binding</keyword>
<comment type="caution">
    <text evidence="4">The sequence shown here is derived from an EMBL/GenBank/DDBJ whole genome shotgun (WGS) entry which is preliminary data.</text>
</comment>
<dbReference type="InterPro" id="IPR023620">
    <property type="entry name" value="SmpB"/>
</dbReference>
<evidence type="ECO:0000256" key="2">
    <source>
        <dbReference type="ARBA" id="ARBA00022884"/>
    </source>
</evidence>
<name>A0A367XFX7_9PROT</name>
<keyword evidence="1 3" id="KW-0963">Cytoplasm</keyword>
<organism evidence="4 5">
    <name type="scientific">Thalassospira profundimaris</name>
    <dbReference type="NCBI Taxonomy" id="502049"/>
    <lineage>
        <taxon>Bacteria</taxon>
        <taxon>Pseudomonadati</taxon>
        <taxon>Pseudomonadota</taxon>
        <taxon>Alphaproteobacteria</taxon>
        <taxon>Rhodospirillales</taxon>
        <taxon>Thalassospiraceae</taxon>
        <taxon>Thalassospira</taxon>
    </lineage>
</organism>
<dbReference type="InterPro" id="IPR020081">
    <property type="entry name" value="SsrA-bd_prot_CS"/>
</dbReference>
<dbReference type="GO" id="GO:0070930">
    <property type="term" value="P:trans-translation-dependent protein tagging"/>
    <property type="evidence" value="ECO:0007669"/>
    <property type="project" value="TreeGrafter"/>
</dbReference>
<dbReference type="RefSeq" id="WP_114087448.1">
    <property type="nucleotide sequence ID" value="NZ_JPWH01000003.1"/>
</dbReference>
<evidence type="ECO:0000256" key="1">
    <source>
        <dbReference type="ARBA" id="ARBA00022490"/>
    </source>
</evidence>
<dbReference type="HAMAP" id="MF_00023">
    <property type="entry name" value="SmpB"/>
    <property type="match status" value="1"/>
</dbReference>
<evidence type="ECO:0000313" key="5">
    <source>
        <dbReference type="Proteomes" id="UP000252517"/>
    </source>
</evidence>
<proteinExistence type="inferred from homology"/>
<dbReference type="STRING" id="502049.TH15_11975"/>
<dbReference type="NCBIfam" id="NF003843">
    <property type="entry name" value="PRK05422.1"/>
    <property type="match status" value="1"/>
</dbReference>
<comment type="subcellular location">
    <subcellularLocation>
        <location evidence="3">Cytoplasm</location>
    </subcellularLocation>
    <text evidence="3">The tmRNA-SmpB complex associates with stalled 70S ribosomes.</text>
</comment>
<comment type="similarity">
    <text evidence="3">Belongs to the SmpB family.</text>
</comment>
<protein>
    <recommendedName>
        <fullName evidence="3">SsrA-binding protein</fullName>
    </recommendedName>
    <alternativeName>
        <fullName evidence="3">Small protein B</fullName>
    </alternativeName>
</protein>
<dbReference type="PANTHER" id="PTHR30308:SF2">
    <property type="entry name" value="SSRA-BINDING PROTEIN"/>
    <property type="match status" value="1"/>
</dbReference>
<dbReference type="PROSITE" id="PS01317">
    <property type="entry name" value="SSRP"/>
    <property type="match status" value="1"/>
</dbReference>
<dbReference type="OrthoDB" id="9805462at2"/>
<dbReference type="Pfam" id="PF01668">
    <property type="entry name" value="SmpB"/>
    <property type="match status" value="1"/>
</dbReference>
<dbReference type="Proteomes" id="UP000252517">
    <property type="component" value="Unassembled WGS sequence"/>
</dbReference>
<reference evidence="4 5" key="1">
    <citation type="submission" date="2014-07" db="EMBL/GenBank/DDBJ databases">
        <title>Draft genome sequence of Thalassospira profundimaris S25-3-2.</title>
        <authorList>
            <person name="Lai Q."/>
            <person name="Shao Z."/>
        </authorList>
    </citation>
    <scope>NUCLEOTIDE SEQUENCE [LARGE SCALE GENOMIC DNA]</scope>
    <source>
        <strain evidence="4 5">S25-3-2</strain>
    </source>
</reference>
<dbReference type="GO" id="GO:0003723">
    <property type="term" value="F:RNA binding"/>
    <property type="evidence" value="ECO:0007669"/>
    <property type="project" value="UniProtKB-UniRule"/>
</dbReference>
<evidence type="ECO:0000313" key="4">
    <source>
        <dbReference type="EMBL" id="RCK52573.1"/>
    </source>
</evidence>
<dbReference type="NCBIfam" id="TIGR00086">
    <property type="entry name" value="smpB"/>
    <property type="match status" value="1"/>
</dbReference>
<gene>
    <name evidence="3" type="primary">smpB</name>
    <name evidence="4" type="ORF">TH25_05930</name>
</gene>